<feature type="non-terminal residue" evidence="1">
    <location>
        <position position="287"/>
    </location>
</feature>
<organism evidence="1 2">
    <name type="scientific">Plasmodium cynomolgi (strain B)</name>
    <dbReference type="NCBI Taxonomy" id="1120755"/>
    <lineage>
        <taxon>Eukaryota</taxon>
        <taxon>Sar</taxon>
        <taxon>Alveolata</taxon>
        <taxon>Apicomplexa</taxon>
        <taxon>Aconoidasida</taxon>
        <taxon>Haemosporida</taxon>
        <taxon>Plasmodiidae</taxon>
        <taxon>Plasmodium</taxon>
        <taxon>Plasmodium (Plasmodium)</taxon>
    </lineage>
</organism>
<name>K6V385_PLACD</name>
<dbReference type="OrthoDB" id="387481at2759"/>
<dbReference type="PhylomeDB" id="K6V385"/>
<dbReference type="Proteomes" id="UP000006319">
    <property type="component" value="Unassembled WGS sequence"/>
</dbReference>
<dbReference type="EMBL" id="DF157908">
    <property type="protein sequence ID" value="GAB69825.1"/>
    <property type="molecule type" value="Genomic_DNA"/>
</dbReference>
<evidence type="ECO:0000313" key="2">
    <source>
        <dbReference type="Proteomes" id="UP000006319"/>
    </source>
</evidence>
<protein>
    <recommendedName>
        <fullName evidence="3">CYIR protein</fullName>
    </recommendedName>
</protein>
<keyword evidence="2" id="KW-1185">Reference proteome</keyword>
<dbReference type="KEGG" id="pcy:PCYB_005740"/>
<reference evidence="1 2" key="1">
    <citation type="journal article" date="2012" name="Nat. Genet.">
        <title>Plasmodium cynomolgi genome sequences provide insight into Plasmodium vivax and the monkey malaria clade.</title>
        <authorList>
            <person name="Tachibana S."/>
            <person name="Sullivan S.A."/>
            <person name="Kawai S."/>
            <person name="Nakamura S."/>
            <person name="Kim H.R."/>
            <person name="Goto N."/>
            <person name="Arisue N."/>
            <person name="Palacpac N.M.Q."/>
            <person name="Honma H."/>
            <person name="Yagi M."/>
            <person name="Tougan T."/>
            <person name="Katakai Y."/>
            <person name="Kaneko O."/>
            <person name="Mita T."/>
            <person name="Kita K."/>
            <person name="Yasutomi Y."/>
            <person name="Sutton P.L."/>
            <person name="Shakhbatyan R."/>
            <person name="Horii T."/>
            <person name="Yasunaga T."/>
            <person name="Barnwell J.W."/>
            <person name="Escalante A.A."/>
            <person name="Carlton J.M."/>
            <person name="Tanabe K."/>
        </authorList>
    </citation>
    <scope>NUCLEOTIDE SEQUENCE [LARGE SCALE GENOMIC DNA]</scope>
    <source>
        <strain evidence="1 2">B</strain>
    </source>
</reference>
<evidence type="ECO:0000313" key="1">
    <source>
        <dbReference type="EMBL" id="GAB69825.1"/>
    </source>
</evidence>
<evidence type="ECO:0008006" key="3">
    <source>
        <dbReference type="Google" id="ProtNLM"/>
    </source>
</evidence>
<proteinExistence type="predicted"/>
<dbReference type="AlphaFoldDB" id="K6V385"/>
<accession>K6V385</accession>
<dbReference type="GeneID" id="14696367"/>
<dbReference type="RefSeq" id="XP_004228043.1">
    <property type="nucleotide sequence ID" value="XM_004227995.1"/>
</dbReference>
<dbReference type="VEuPathDB" id="PlasmoDB:PCYB_005740"/>
<sequence length="287" mass="33493">MSKNITDIENWKDDYPFLDAVWTTYNGFDKALVDDEDKNKYSVLCNQIINQSKGDLRIHTDICTKLMRNLGYFSIDSKVYQLTHERCNILFNWIYKSINEKKITDNIINKCFEMYDSQMSSMGNKIKCYFYSNIKIHEPINITLLDIFNDKLSTIITALMNKDTSISTKGRNFVCEYVKLYKRMNDKYCIDGRGINEEYSNTCLKLNQFKTSYMWTLYSKSDLSPIIPSLDNIDKDLLAKCRKHENILQLYSNTNETQLSYSGNSLSNVNEGQSNYLAEDTSITPRN</sequence>
<gene>
    <name evidence="1" type="ORF">PCYB_005740</name>
</gene>